<proteinExistence type="predicted"/>
<gene>
    <name evidence="1" type="ORF">T265_12314</name>
</gene>
<dbReference type="Proteomes" id="UP000054324">
    <property type="component" value="Unassembled WGS sequence"/>
</dbReference>
<keyword evidence="2" id="KW-1185">Reference proteome</keyword>
<dbReference type="RefSeq" id="XP_009177944.1">
    <property type="nucleotide sequence ID" value="XM_009179680.1"/>
</dbReference>
<reference evidence="1 2" key="1">
    <citation type="submission" date="2013-11" db="EMBL/GenBank/DDBJ databases">
        <title>Opisthorchis viverrini - life in the bile duct.</title>
        <authorList>
            <person name="Young N.D."/>
            <person name="Nagarajan N."/>
            <person name="Lin S.J."/>
            <person name="Korhonen P.K."/>
            <person name="Jex A.R."/>
            <person name="Hall R.S."/>
            <person name="Safavi-Hemami H."/>
            <person name="Kaewkong W."/>
            <person name="Bertrand D."/>
            <person name="Gao S."/>
            <person name="Seet Q."/>
            <person name="Wongkham S."/>
            <person name="Teh B.T."/>
            <person name="Wongkham C."/>
            <person name="Intapan P.M."/>
            <person name="Maleewong W."/>
            <person name="Yang X."/>
            <person name="Hu M."/>
            <person name="Wang Z."/>
            <person name="Hofmann A."/>
            <person name="Sternberg P.W."/>
            <person name="Tan P."/>
            <person name="Wang J."/>
            <person name="Gasser R.B."/>
        </authorList>
    </citation>
    <scope>NUCLEOTIDE SEQUENCE [LARGE SCALE GENOMIC DNA]</scope>
</reference>
<dbReference type="GeneID" id="20326482"/>
<dbReference type="CTD" id="20326482"/>
<feature type="non-terminal residue" evidence="1">
    <location>
        <position position="1"/>
    </location>
</feature>
<feature type="non-terminal residue" evidence="1">
    <location>
        <position position="80"/>
    </location>
</feature>
<dbReference type="KEGG" id="ovi:T265_12314"/>
<organism evidence="1 2">
    <name type="scientific">Opisthorchis viverrini</name>
    <name type="common">Southeast Asian liver fluke</name>
    <dbReference type="NCBI Taxonomy" id="6198"/>
    <lineage>
        <taxon>Eukaryota</taxon>
        <taxon>Metazoa</taxon>
        <taxon>Spiralia</taxon>
        <taxon>Lophotrochozoa</taxon>
        <taxon>Platyhelminthes</taxon>
        <taxon>Trematoda</taxon>
        <taxon>Digenea</taxon>
        <taxon>Opisthorchiida</taxon>
        <taxon>Opisthorchiata</taxon>
        <taxon>Opisthorchiidae</taxon>
        <taxon>Opisthorchis</taxon>
    </lineage>
</organism>
<protein>
    <submittedName>
        <fullName evidence="1">Uncharacterized protein</fullName>
    </submittedName>
</protein>
<sequence length="80" mass="8823">WITFCPPRCSMNTLPIEVSVWHNCTTRQRTVSAGFSLAIESLAHRTGRFKVSQGFLQDQLSCGLFMIHVGGGVLLQTITA</sequence>
<dbReference type="AlphaFoldDB" id="A0A074Z4S8"/>
<accession>A0A074Z4S8</accession>
<dbReference type="EMBL" id="KL603782">
    <property type="protein sequence ID" value="KER18310.1"/>
    <property type="molecule type" value="Genomic_DNA"/>
</dbReference>
<name>A0A074Z4S8_OPIVI</name>
<evidence type="ECO:0000313" key="2">
    <source>
        <dbReference type="Proteomes" id="UP000054324"/>
    </source>
</evidence>
<evidence type="ECO:0000313" key="1">
    <source>
        <dbReference type="EMBL" id="KER18310.1"/>
    </source>
</evidence>